<reference evidence="4 5" key="1">
    <citation type="submission" date="2024-10" db="EMBL/GenBank/DDBJ databases">
        <title>The Natural Products Discovery Center: Release of the First 8490 Sequenced Strains for Exploring Actinobacteria Biosynthetic Diversity.</title>
        <authorList>
            <person name="Kalkreuter E."/>
            <person name="Kautsar S.A."/>
            <person name="Yang D."/>
            <person name="Bader C.D."/>
            <person name="Teijaro C.N."/>
            <person name="Fluegel L."/>
            <person name="Davis C.M."/>
            <person name="Simpson J.R."/>
            <person name="Lauterbach L."/>
            <person name="Steele A.D."/>
            <person name="Gui C."/>
            <person name="Meng S."/>
            <person name="Li G."/>
            <person name="Viehrig K."/>
            <person name="Ye F."/>
            <person name="Su P."/>
            <person name="Kiefer A.F."/>
            <person name="Nichols A."/>
            <person name="Cepeda A.J."/>
            <person name="Yan W."/>
            <person name="Fan B."/>
            <person name="Jiang Y."/>
            <person name="Adhikari A."/>
            <person name="Zheng C.-J."/>
            <person name="Schuster L."/>
            <person name="Cowan T.M."/>
            <person name="Smanski M.J."/>
            <person name="Chevrette M.G."/>
            <person name="De Carvalho L.P.S."/>
            <person name="Shen B."/>
        </authorList>
    </citation>
    <scope>NUCLEOTIDE SEQUENCE [LARGE SCALE GENOMIC DNA]</scope>
    <source>
        <strain evidence="4 5">NPDC050545</strain>
    </source>
</reference>
<dbReference type="Proteomes" id="UP001612741">
    <property type="component" value="Unassembled WGS sequence"/>
</dbReference>
<organism evidence="4 5">
    <name type="scientific">Nonomuraea typhae</name>
    <dbReference type="NCBI Taxonomy" id="2603600"/>
    <lineage>
        <taxon>Bacteria</taxon>
        <taxon>Bacillati</taxon>
        <taxon>Actinomycetota</taxon>
        <taxon>Actinomycetes</taxon>
        <taxon>Streptosporangiales</taxon>
        <taxon>Streptosporangiaceae</taxon>
        <taxon>Nonomuraea</taxon>
    </lineage>
</organism>
<dbReference type="PRINTS" id="PR00455">
    <property type="entry name" value="HTHTETR"/>
</dbReference>
<dbReference type="Pfam" id="PF00440">
    <property type="entry name" value="TetR_N"/>
    <property type="match status" value="1"/>
</dbReference>
<keyword evidence="5" id="KW-1185">Reference proteome</keyword>
<dbReference type="Gene3D" id="1.10.357.10">
    <property type="entry name" value="Tetracycline Repressor, domain 2"/>
    <property type="match status" value="1"/>
</dbReference>
<evidence type="ECO:0000256" key="1">
    <source>
        <dbReference type="ARBA" id="ARBA00023125"/>
    </source>
</evidence>
<dbReference type="RefSeq" id="WP_397078707.1">
    <property type="nucleotide sequence ID" value="NZ_JBITGY010000001.1"/>
</dbReference>
<keyword evidence="1 2" id="KW-0238">DNA-binding</keyword>
<dbReference type="InterPro" id="IPR009057">
    <property type="entry name" value="Homeodomain-like_sf"/>
</dbReference>
<evidence type="ECO:0000313" key="5">
    <source>
        <dbReference type="Proteomes" id="UP001612741"/>
    </source>
</evidence>
<sequence length="202" mass="22297">MSTERLTRQEQRAQNRRRLLDAAEAVFAERGIQSATLDEVAAEAGLTKGAVYSNFAGKEDLVLAVMRHRMGQEAQAQAERIGCPPDPERLVAEFGAHWAESVREQERYGRVVLEFMVHATRHPSARAELVRLMFPEEGAQDPHPLAPPGSPLASLPADQADAVLKALDVGMWLLATLAPERCPPELFGTALRLLAQRETQKE</sequence>
<gene>
    <name evidence="4" type="ORF">ACIBG2_04040</name>
</gene>
<accession>A0ABW7YME6</accession>
<dbReference type="InterPro" id="IPR001647">
    <property type="entry name" value="HTH_TetR"/>
</dbReference>
<evidence type="ECO:0000256" key="2">
    <source>
        <dbReference type="PROSITE-ProRule" id="PRU00335"/>
    </source>
</evidence>
<evidence type="ECO:0000259" key="3">
    <source>
        <dbReference type="PROSITE" id="PS50977"/>
    </source>
</evidence>
<dbReference type="PROSITE" id="PS50977">
    <property type="entry name" value="HTH_TETR_2"/>
    <property type="match status" value="1"/>
</dbReference>
<comment type="caution">
    <text evidence="4">The sequence shown here is derived from an EMBL/GenBank/DDBJ whole genome shotgun (WGS) entry which is preliminary data.</text>
</comment>
<feature type="domain" description="HTH tetR-type" evidence="3">
    <location>
        <begin position="13"/>
        <end position="73"/>
    </location>
</feature>
<dbReference type="InterPro" id="IPR050109">
    <property type="entry name" value="HTH-type_TetR-like_transc_reg"/>
</dbReference>
<dbReference type="EMBL" id="JBITGY010000001">
    <property type="protein sequence ID" value="MFI6496529.1"/>
    <property type="molecule type" value="Genomic_DNA"/>
</dbReference>
<dbReference type="SUPFAM" id="SSF46689">
    <property type="entry name" value="Homeodomain-like"/>
    <property type="match status" value="1"/>
</dbReference>
<dbReference type="PANTHER" id="PTHR30055:SF226">
    <property type="entry name" value="HTH-TYPE TRANSCRIPTIONAL REGULATOR PKSA"/>
    <property type="match status" value="1"/>
</dbReference>
<evidence type="ECO:0000313" key="4">
    <source>
        <dbReference type="EMBL" id="MFI6496529.1"/>
    </source>
</evidence>
<dbReference type="PANTHER" id="PTHR30055">
    <property type="entry name" value="HTH-TYPE TRANSCRIPTIONAL REGULATOR RUTR"/>
    <property type="match status" value="1"/>
</dbReference>
<proteinExistence type="predicted"/>
<name>A0ABW7YME6_9ACTN</name>
<protein>
    <submittedName>
        <fullName evidence="4">TetR/AcrR family transcriptional regulator</fullName>
    </submittedName>
</protein>
<feature type="DNA-binding region" description="H-T-H motif" evidence="2">
    <location>
        <begin position="36"/>
        <end position="55"/>
    </location>
</feature>